<dbReference type="Proteomes" id="UP000610594">
    <property type="component" value="Unassembled WGS sequence"/>
</dbReference>
<dbReference type="InterPro" id="IPR036249">
    <property type="entry name" value="Thioredoxin-like_sf"/>
</dbReference>
<protein>
    <submittedName>
        <fullName evidence="3">Glutathione S-transferase family protein</fullName>
    </submittedName>
</protein>
<dbReference type="Pfam" id="PF02798">
    <property type="entry name" value="GST_N"/>
    <property type="match status" value="1"/>
</dbReference>
<dbReference type="Gene3D" id="3.40.30.10">
    <property type="entry name" value="Glutaredoxin"/>
    <property type="match status" value="1"/>
</dbReference>
<dbReference type="Gene3D" id="1.20.1050.10">
    <property type="match status" value="1"/>
</dbReference>
<dbReference type="SUPFAM" id="SSF52833">
    <property type="entry name" value="Thioredoxin-like"/>
    <property type="match status" value="1"/>
</dbReference>
<dbReference type="PROSITE" id="PS50405">
    <property type="entry name" value="GST_CTER"/>
    <property type="match status" value="1"/>
</dbReference>
<accession>A0ABX0N376</accession>
<dbReference type="EMBL" id="WHJF01000106">
    <property type="protein sequence ID" value="NHZ65974.1"/>
    <property type="molecule type" value="Genomic_DNA"/>
</dbReference>
<gene>
    <name evidence="3" type="ORF">F1735_27370</name>
</gene>
<dbReference type="PANTHER" id="PTHR44051:SF8">
    <property type="entry name" value="GLUTATHIONE S-TRANSFERASE GSTA"/>
    <property type="match status" value="1"/>
</dbReference>
<evidence type="ECO:0000313" key="4">
    <source>
        <dbReference type="Proteomes" id="UP000610594"/>
    </source>
</evidence>
<organism evidence="3 4">
    <name type="scientific">Massilia genomosp. 1</name>
    <dbReference type="NCBI Taxonomy" id="2609280"/>
    <lineage>
        <taxon>Bacteria</taxon>
        <taxon>Pseudomonadati</taxon>
        <taxon>Pseudomonadota</taxon>
        <taxon>Betaproteobacteria</taxon>
        <taxon>Burkholderiales</taxon>
        <taxon>Oxalobacteraceae</taxon>
        <taxon>Telluria group</taxon>
        <taxon>Massilia</taxon>
    </lineage>
</organism>
<dbReference type="CDD" id="cd03046">
    <property type="entry name" value="GST_N_GTT1_like"/>
    <property type="match status" value="1"/>
</dbReference>
<dbReference type="PANTHER" id="PTHR44051">
    <property type="entry name" value="GLUTATHIONE S-TRANSFERASE-RELATED"/>
    <property type="match status" value="1"/>
</dbReference>
<dbReference type="SFLD" id="SFLDG00358">
    <property type="entry name" value="Main_(cytGST)"/>
    <property type="match status" value="1"/>
</dbReference>
<dbReference type="SUPFAM" id="SSF47616">
    <property type="entry name" value="GST C-terminal domain-like"/>
    <property type="match status" value="1"/>
</dbReference>
<comment type="caution">
    <text evidence="3">The sequence shown here is derived from an EMBL/GenBank/DDBJ whole genome shotgun (WGS) entry which is preliminary data.</text>
</comment>
<proteinExistence type="predicted"/>
<dbReference type="PROSITE" id="PS50404">
    <property type="entry name" value="GST_NTER"/>
    <property type="match status" value="1"/>
</dbReference>
<dbReference type="RefSeq" id="WP_167239891.1">
    <property type="nucleotide sequence ID" value="NZ_WHJF01000106.1"/>
</dbReference>
<dbReference type="InterPro" id="IPR040079">
    <property type="entry name" value="Glutathione_S-Trfase"/>
</dbReference>
<dbReference type="InterPro" id="IPR010987">
    <property type="entry name" value="Glutathione-S-Trfase_C-like"/>
</dbReference>
<keyword evidence="4" id="KW-1185">Reference proteome</keyword>
<reference evidence="3 4" key="1">
    <citation type="submission" date="2019-10" db="EMBL/GenBank/DDBJ databases">
        <title>Taxonomy of Antarctic Massilia spp.: description of Massilia rubra sp. nov., Massilia aquatica sp. nov., Massilia mucilaginosa sp. nov., Massilia frigida sp. nov. isolated from streams, lakes and regoliths.</title>
        <authorList>
            <person name="Holochova P."/>
            <person name="Sedlacek I."/>
            <person name="Kralova S."/>
            <person name="Maslanova I."/>
            <person name="Busse H.-J."/>
            <person name="Stankova E."/>
            <person name="Vrbovska V."/>
            <person name="Kovarovic V."/>
            <person name="Bartak M."/>
            <person name="Svec P."/>
            <person name="Pantucek R."/>
        </authorList>
    </citation>
    <scope>NUCLEOTIDE SEQUENCE [LARGE SCALE GENOMIC DNA]</scope>
    <source>
        <strain evidence="3 4">CCM 8694</strain>
    </source>
</reference>
<evidence type="ECO:0000313" key="3">
    <source>
        <dbReference type="EMBL" id="NHZ65974.1"/>
    </source>
</evidence>
<dbReference type="CDD" id="cd03207">
    <property type="entry name" value="GST_C_8"/>
    <property type="match status" value="1"/>
</dbReference>
<dbReference type="InterPro" id="IPR036282">
    <property type="entry name" value="Glutathione-S-Trfase_C_sf"/>
</dbReference>
<evidence type="ECO:0000259" key="1">
    <source>
        <dbReference type="PROSITE" id="PS50404"/>
    </source>
</evidence>
<feature type="domain" description="GST N-terminal" evidence="1">
    <location>
        <begin position="7"/>
        <end position="86"/>
    </location>
</feature>
<dbReference type="SFLD" id="SFLDS00019">
    <property type="entry name" value="Glutathione_Transferase_(cytos"/>
    <property type="match status" value="1"/>
</dbReference>
<evidence type="ECO:0000259" key="2">
    <source>
        <dbReference type="PROSITE" id="PS50405"/>
    </source>
</evidence>
<sequence length="212" mass="23655">MLTISAFQYVPPFAQGVVRDLRVRWALEEAGEPYDVRLIGPPDQASPEYLALQPFGQVPMMQDGELTMFESGAMVLHIAQRSGALFPKDEAGRARATSWIFAAVNTVEVPLQQLAAIDLFYGAEEWARLRRPGALDAVHKRLGQLAAWLGERDYLDGAFSAGDLMMTTVLRLLRHTTIIDAYPTLKAYQARCEARPAFRKALREQMAAFEQA</sequence>
<name>A0ABX0N376_9BURK</name>
<feature type="domain" description="GST C-terminal" evidence="2">
    <location>
        <begin position="89"/>
        <end position="209"/>
    </location>
</feature>
<dbReference type="InterPro" id="IPR004045">
    <property type="entry name" value="Glutathione_S-Trfase_N"/>
</dbReference>